<gene>
    <name evidence="1" type="ORF">APUTEX25_004599</name>
</gene>
<dbReference type="PANTHER" id="PTHR46975">
    <property type="entry name" value="PROTEIN SWEETIE"/>
    <property type="match status" value="1"/>
</dbReference>
<evidence type="ECO:0000313" key="2">
    <source>
        <dbReference type="Proteomes" id="UP000279271"/>
    </source>
</evidence>
<dbReference type="AlphaFoldDB" id="A0A3M7L2F5"/>
<accession>A0A3M7L2F5</accession>
<name>A0A3M7L2F5_AUXPR</name>
<dbReference type="PANTHER" id="PTHR46975:SF2">
    <property type="entry name" value="PROTEIN SWEETIE"/>
    <property type="match status" value="1"/>
</dbReference>
<reference evidence="2" key="1">
    <citation type="journal article" date="2018" name="Algal Res.">
        <title>Characterization of plant carbon substrate utilization by Auxenochlorella protothecoides.</title>
        <authorList>
            <person name="Vogler B.W."/>
            <person name="Starkenburg S.R."/>
            <person name="Sudasinghe N."/>
            <person name="Schambach J.Y."/>
            <person name="Rollin J.A."/>
            <person name="Pattathil S."/>
            <person name="Barry A.N."/>
        </authorList>
    </citation>
    <scope>NUCLEOTIDE SEQUENCE [LARGE SCALE GENOMIC DNA]</scope>
    <source>
        <strain evidence="2">UTEX 25</strain>
    </source>
</reference>
<proteinExistence type="predicted"/>
<dbReference type="Proteomes" id="UP000279271">
    <property type="component" value="Unassembled WGS sequence"/>
</dbReference>
<comment type="caution">
    <text evidence="1">The sequence shown here is derived from an EMBL/GenBank/DDBJ whole genome shotgun (WGS) entry which is preliminary data.</text>
</comment>
<dbReference type="GO" id="GO:0005975">
    <property type="term" value="P:carbohydrate metabolic process"/>
    <property type="evidence" value="ECO:0007669"/>
    <property type="project" value="InterPro"/>
</dbReference>
<organism evidence="1 2">
    <name type="scientific">Auxenochlorella protothecoides</name>
    <name type="common">Green microalga</name>
    <name type="synonym">Chlorella protothecoides</name>
    <dbReference type="NCBI Taxonomy" id="3075"/>
    <lineage>
        <taxon>Eukaryota</taxon>
        <taxon>Viridiplantae</taxon>
        <taxon>Chlorophyta</taxon>
        <taxon>core chlorophytes</taxon>
        <taxon>Trebouxiophyceae</taxon>
        <taxon>Chlorellales</taxon>
        <taxon>Chlorellaceae</taxon>
        <taxon>Auxenochlorella</taxon>
    </lineage>
</organism>
<protein>
    <submittedName>
        <fullName evidence="1">Uncharacterized protein</fullName>
    </submittedName>
</protein>
<sequence>MASWVPLPPSQALRPPGVALLVVVVRVFAGVRDPLAEGGEPLLGQYEAQLVSAIRTSLAPEAGADLRAAGAALGAAFGPAQCCEREAAYIMLGALGTLARPDIMLWAPALDTQAADALVELMAGGGRQSQAQEAAAVAELTWRAAAAEALLPLLLREEDERQGPAPPANGRAPVPAGATFLAPTLGALCREPTLADPLRCRSARVAAAVALLQTRVLGALRRPADLPPSAQEALSTLCLRGLRSVVAAAAAGGGGGGPGSSTLEAAVLAPWLDPFDDVLEDEDSGDAFIGAAGAPQATAWELGLRGAIPCLDRWNLCFDSHP</sequence>
<evidence type="ECO:0000313" key="1">
    <source>
        <dbReference type="EMBL" id="RMZ56175.1"/>
    </source>
</evidence>
<dbReference type="InterPro" id="IPR044218">
    <property type="entry name" value="SWEETIE"/>
</dbReference>
<dbReference type="Pfam" id="PF20210">
    <property type="entry name" value="Laa1_Sip1_HTR5"/>
    <property type="match status" value="1"/>
</dbReference>
<dbReference type="EMBL" id="QOKY01000154">
    <property type="protein sequence ID" value="RMZ56175.1"/>
    <property type="molecule type" value="Genomic_DNA"/>
</dbReference>
<dbReference type="InterPro" id="IPR046837">
    <property type="entry name" value="Laa1/Sip1/HEATR5-like_HEAT"/>
</dbReference>